<gene>
    <name evidence="1" type="ORF">EgrG_000883700</name>
</gene>
<dbReference type="Proteomes" id="UP000492820">
    <property type="component" value="Unassembled WGS sequence"/>
</dbReference>
<dbReference type="EMBL" id="LK028576">
    <property type="protein sequence ID" value="CDS16412.1"/>
    <property type="molecule type" value="Genomic_DNA"/>
</dbReference>
<reference evidence="3" key="3">
    <citation type="submission" date="2020-10" db="UniProtKB">
        <authorList>
            <consortium name="WormBaseParasite"/>
        </authorList>
    </citation>
    <scope>IDENTIFICATION</scope>
</reference>
<reference evidence="1 2" key="1">
    <citation type="journal article" date="2013" name="Nature">
        <title>The genomes of four tapeworm species reveal adaptations to parasitism.</title>
        <authorList>
            <person name="Tsai I.J."/>
            <person name="Zarowiecki M."/>
            <person name="Holroyd N."/>
            <person name="Garciarrubio A."/>
            <person name="Sanchez-Flores A."/>
            <person name="Brooks K.L."/>
            <person name="Tracey A."/>
            <person name="Bobes R.J."/>
            <person name="Fragoso G."/>
            <person name="Sciutto E."/>
            <person name="Aslett M."/>
            <person name="Beasley H."/>
            <person name="Bennett H.M."/>
            <person name="Cai J."/>
            <person name="Camicia F."/>
            <person name="Clark R."/>
            <person name="Cucher M."/>
            <person name="De Silva N."/>
            <person name="Day T.A."/>
            <person name="Deplazes P."/>
            <person name="Estrada K."/>
            <person name="Fernandez C."/>
            <person name="Holland P.W."/>
            <person name="Hou J."/>
            <person name="Hu S."/>
            <person name="Huckvale T."/>
            <person name="Hung S.S."/>
            <person name="Kamenetzky L."/>
            <person name="Keane J.A."/>
            <person name="Kiss F."/>
            <person name="Koziol U."/>
            <person name="Lambert O."/>
            <person name="Liu K."/>
            <person name="Luo X."/>
            <person name="Luo Y."/>
            <person name="Macchiaroli N."/>
            <person name="Nichol S."/>
            <person name="Paps J."/>
            <person name="Parkinson J."/>
            <person name="Pouchkina-Stantcheva N."/>
            <person name="Riddiford N."/>
            <person name="Rosenzvit M."/>
            <person name="Salinas G."/>
            <person name="Wasmuth J.D."/>
            <person name="Zamanian M."/>
            <person name="Zheng Y."/>
            <person name="Cai X."/>
            <person name="Soberon X."/>
            <person name="Olson P.D."/>
            <person name="Laclette J.P."/>
            <person name="Brehm K."/>
            <person name="Berriman M."/>
            <person name="Garciarrubio A."/>
            <person name="Bobes R.J."/>
            <person name="Fragoso G."/>
            <person name="Sanchez-Flores A."/>
            <person name="Estrada K."/>
            <person name="Cevallos M.A."/>
            <person name="Morett E."/>
            <person name="Gonzalez V."/>
            <person name="Portillo T."/>
            <person name="Ochoa-Leyva A."/>
            <person name="Jose M.V."/>
            <person name="Sciutto E."/>
            <person name="Landa A."/>
            <person name="Jimenez L."/>
            <person name="Valdes V."/>
            <person name="Carrero J.C."/>
            <person name="Larralde C."/>
            <person name="Morales-Montor J."/>
            <person name="Limon-Lason J."/>
            <person name="Soberon X."/>
            <person name="Laclette J.P."/>
        </authorList>
    </citation>
    <scope>NUCLEOTIDE SEQUENCE [LARGE SCALE GENOMIC DNA]</scope>
</reference>
<evidence type="ECO:0000313" key="3">
    <source>
        <dbReference type="WBParaSite" id="EgrG_000883700"/>
    </source>
</evidence>
<evidence type="ECO:0000313" key="1">
    <source>
        <dbReference type="EMBL" id="CDS16412.1"/>
    </source>
</evidence>
<name>A0A068W8S7_ECHGR</name>
<dbReference type="AlphaFoldDB" id="A0A068W8S7"/>
<evidence type="ECO:0000313" key="2">
    <source>
        <dbReference type="Proteomes" id="UP000492820"/>
    </source>
</evidence>
<sequence>MRRRLMWITNLRRLTEEGLKCRRLLPNPNPEFGTMAAIKAYDVHFSHVTIDKERGLSMRYRAREGLYLIPSPPSQLCECEDAPSRILLFAPSRDRLALHRPCGNPFVGRGALTSELTQKISSIHSLLPLCCISG</sequence>
<accession>A0A068W8S7</accession>
<proteinExistence type="predicted"/>
<dbReference type="WBParaSite" id="EgrG_000883700">
    <property type="protein sequence ID" value="EgrG_000883700"/>
    <property type="gene ID" value="EgrG_000883700"/>
</dbReference>
<reference evidence="1" key="2">
    <citation type="submission" date="2014-06" db="EMBL/GenBank/DDBJ databases">
        <authorList>
            <person name="Aslett M."/>
        </authorList>
    </citation>
    <scope>NUCLEOTIDE SEQUENCE</scope>
</reference>
<protein>
    <submittedName>
        <fullName evidence="1 3">Uncharacterized protein</fullName>
    </submittedName>
</protein>
<organism evidence="1">
    <name type="scientific">Echinococcus granulosus</name>
    <name type="common">Hydatid tapeworm</name>
    <dbReference type="NCBI Taxonomy" id="6210"/>
    <lineage>
        <taxon>Eukaryota</taxon>
        <taxon>Metazoa</taxon>
        <taxon>Spiralia</taxon>
        <taxon>Lophotrochozoa</taxon>
        <taxon>Platyhelminthes</taxon>
        <taxon>Cestoda</taxon>
        <taxon>Eucestoda</taxon>
        <taxon>Cyclophyllidea</taxon>
        <taxon>Taeniidae</taxon>
        <taxon>Echinococcus</taxon>
        <taxon>Echinococcus granulosus group</taxon>
    </lineage>
</organism>